<dbReference type="KEGG" id="mis:MICPUN_107458"/>
<dbReference type="AlphaFoldDB" id="C1FF86"/>
<feature type="compositionally biased region" description="Gly residues" evidence="3">
    <location>
        <begin position="148"/>
        <end position="163"/>
    </location>
</feature>
<dbReference type="eggNOG" id="KOG1208">
    <property type="taxonomic scope" value="Eukaryota"/>
</dbReference>
<dbReference type="InParanoid" id="C1FF86"/>
<dbReference type="InterPro" id="IPR002347">
    <property type="entry name" value="SDR_fam"/>
</dbReference>
<dbReference type="InterPro" id="IPR036291">
    <property type="entry name" value="NAD(P)-bd_dom_sf"/>
</dbReference>
<dbReference type="EMBL" id="CP001574">
    <property type="protein sequence ID" value="ACO68316.1"/>
    <property type="molecule type" value="Genomic_DNA"/>
</dbReference>
<dbReference type="STRING" id="296587.C1FF86"/>
<keyword evidence="5" id="KW-1185">Reference proteome</keyword>
<sequence>MLCDLASQDSVRSFARSFRRKALPLHGVLNCAAVILRPFELTAEGRESHFAVNHLGHFLLVNELLPELIATSAVSGIQARVVNVTSAMHHFTYRVRRGRAGPSRGIDFTQLDDPRGYDPINAYAQSKLANILHAWQLNERFRQVPRHQGGGSTFGGDTAGGDTAGSDENTAVRPVAAFAVHPGAFGRELRDNLSRNLPFGAGDLLFDVARSMSLGLVKTPEQAAATVLYCACLGSVRLFFIFSACTGN</sequence>
<protein>
    <submittedName>
        <fullName evidence="4">Uncharacterized protein</fullName>
    </submittedName>
</protein>
<evidence type="ECO:0000256" key="2">
    <source>
        <dbReference type="ARBA" id="ARBA00023002"/>
    </source>
</evidence>
<keyword evidence="2" id="KW-0560">Oxidoreductase</keyword>
<dbReference type="Pfam" id="PF00106">
    <property type="entry name" value="adh_short"/>
    <property type="match status" value="1"/>
</dbReference>
<dbReference type="RefSeq" id="XP_002507058.1">
    <property type="nucleotide sequence ID" value="XM_002507012.1"/>
</dbReference>
<dbReference type="PANTHER" id="PTHR24320:SF152">
    <property type="entry name" value="SHORT-CHAIN DEHYDROGENASE_REDUCTASE FAMILY PROTEIN"/>
    <property type="match status" value="1"/>
</dbReference>
<dbReference type="OrthoDB" id="498601at2759"/>
<dbReference type="GO" id="GO:0016491">
    <property type="term" value="F:oxidoreductase activity"/>
    <property type="evidence" value="ECO:0007669"/>
    <property type="project" value="UniProtKB-KW"/>
</dbReference>
<name>C1FF86_MICCC</name>
<evidence type="ECO:0000256" key="3">
    <source>
        <dbReference type="SAM" id="MobiDB-lite"/>
    </source>
</evidence>
<dbReference type="Gene3D" id="3.40.50.720">
    <property type="entry name" value="NAD(P)-binding Rossmann-like Domain"/>
    <property type="match status" value="1"/>
</dbReference>
<evidence type="ECO:0000313" key="4">
    <source>
        <dbReference type="EMBL" id="ACO68316.1"/>
    </source>
</evidence>
<comment type="similarity">
    <text evidence="1">Belongs to the short-chain dehydrogenases/reductases (SDR) family.</text>
</comment>
<organism evidence="4 5">
    <name type="scientific">Micromonas commoda (strain RCC299 / NOUM17 / CCMP2709)</name>
    <name type="common">Picoplanktonic green alga</name>
    <dbReference type="NCBI Taxonomy" id="296587"/>
    <lineage>
        <taxon>Eukaryota</taxon>
        <taxon>Viridiplantae</taxon>
        <taxon>Chlorophyta</taxon>
        <taxon>Mamiellophyceae</taxon>
        <taxon>Mamiellales</taxon>
        <taxon>Mamiellaceae</taxon>
        <taxon>Micromonas</taxon>
    </lineage>
</organism>
<dbReference type="SUPFAM" id="SSF51735">
    <property type="entry name" value="NAD(P)-binding Rossmann-fold domains"/>
    <property type="match status" value="1"/>
</dbReference>
<evidence type="ECO:0000313" key="5">
    <source>
        <dbReference type="Proteomes" id="UP000002009"/>
    </source>
</evidence>
<accession>C1FF86</accession>
<dbReference type="PANTHER" id="PTHR24320">
    <property type="entry name" value="RETINOL DEHYDROGENASE"/>
    <property type="match status" value="1"/>
</dbReference>
<evidence type="ECO:0000256" key="1">
    <source>
        <dbReference type="ARBA" id="ARBA00006484"/>
    </source>
</evidence>
<feature type="region of interest" description="Disordered" evidence="3">
    <location>
        <begin position="146"/>
        <end position="167"/>
    </location>
</feature>
<dbReference type="Proteomes" id="UP000002009">
    <property type="component" value="Chromosome 1"/>
</dbReference>
<reference evidence="4 5" key="1">
    <citation type="journal article" date="2009" name="Science">
        <title>Green evolution and dynamic adaptations revealed by genomes of the marine picoeukaryotes Micromonas.</title>
        <authorList>
            <person name="Worden A.Z."/>
            <person name="Lee J.H."/>
            <person name="Mock T."/>
            <person name="Rouze P."/>
            <person name="Simmons M.P."/>
            <person name="Aerts A.L."/>
            <person name="Allen A.E."/>
            <person name="Cuvelier M.L."/>
            <person name="Derelle E."/>
            <person name="Everett M.V."/>
            <person name="Foulon E."/>
            <person name="Grimwood J."/>
            <person name="Gundlach H."/>
            <person name="Henrissat B."/>
            <person name="Napoli C."/>
            <person name="McDonald S.M."/>
            <person name="Parker M.S."/>
            <person name="Rombauts S."/>
            <person name="Salamov A."/>
            <person name="Von Dassow P."/>
            <person name="Badger J.H."/>
            <person name="Coutinho P.M."/>
            <person name="Demir E."/>
            <person name="Dubchak I."/>
            <person name="Gentemann C."/>
            <person name="Eikrem W."/>
            <person name="Gready J.E."/>
            <person name="John U."/>
            <person name="Lanier W."/>
            <person name="Lindquist E.A."/>
            <person name="Lucas S."/>
            <person name="Mayer K.F."/>
            <person name="Moreau H."/>
            <person name="Not F."/>
            <person name="Otillar R."/>
            <person name="Panaud O."/>
            <person name="Pangilinan J."/>
            <person name="Paulsen I."/>
            <person name="Piegu B."/>
            <person name="Poliakov A."/>
            <person name="Robbens S."/>
            <person name="Schmutz J."/>
            <person name="Toulza E."/>
            <person name="Wyss T."/>
            <person name="Zelensky A."/>
            <person name="Zhou K."/>
            <person name="Armbrust E.V."/>
            <person name="Bhattacharya D."/>
            <person name="Goodenough U.W."/>
            <person name="Van de Peer Y."/>
            <person name="Grigoriev I.V."/>
        </authorList>
    </citation>
    <scope>NUCLEOTIDE SEQUENCE [LARGE SCALE GENOMIC DNA]</scope>
    <source>
        <strain evidence="5">RCC299 / NOUM17</strain>
    </source>
</reference>
<proteinExistence type="inferred from homology"/>
<dbReference type="GeneID" id="8250372"/>
<gene>
    <name evidence="4" type="ORF">MICPUN_107458</name>
</gene>